<gene>
    <name evidence="6" type="ORF">FHR37_000068</name>
    <name evidence="7" type="ORF">SAMN05421678_1224</name>
</gene>
<proteinExistence type="inferred from homology"/>
<evidence type="ECO:0000313" key="9">
    <source>
        <dbReference type="Proteomes" id="UP000533017"/>
    </source>
</evidence>
<dbReference type="STRING" id="504797.SAMN05421678_1224"/>
<reference evidence="6 9" key="2">
    <citation type="submission" date="2020-07" db="EMBL/GenBank/DDBJ databases">
        <title>Sequencing the genomes of 1000 actinobacteria strains.</title>
        <authorList>
            <person name="Klenk H.-P."/>
        </authorList>
    </citation>
    <scope>NUCLEOTIDE SEQUENCE [LARGE SCALE GENOMIC DNA]</scope>
    <source>
        <strain evidence="6 9">DSM 45117</strain>
    </source>
</reference>
<evidence type="ECO:0000313" key="8">
    <source>
        <dbReference type="Proteomes" id="UP000199052"/>
    </source>
</evidence>
<dbReference type="EMBL" id="FOOI01000022">
    <property type="protein sequence ID" value="SFH56734.1"/>
    <property type="molecule type" value="Genomic_DNA"/>
</dbReference>
<dbReference type="GO" id="GO:0016491">
    <property type="term" value="F:oxidoreductase activity"/>
    <property type="evidence" value="ECO:0007669"/>
    <property type="project" value="UniProtKB-KW"/>
</dbReference>
<comment type="similarity">
    <text evidence="1">Belongs to the Gfo/Idh/MocA family.</text>
</comment>
<organism evidence="7 8">
    <name type="scientific">Actinopolymorpha cephalotaxi</name>
    <dbReference type="NCBI Taxonomy" id="504797"/>
    <lineage>
        <taxon>Bacteria</taxon>
        <taxon>Bacillati</taxon>
        <taxon>Actinomycetota</taxon>
        <taxon>Actinomycetes</taxon>
        <taxon>Propionibacteriales</taxon>
        <taxon>Actinopolymorphaceae</taxon>
        <taxon>Actinopolymorpha</taxon>
    </lineage>
</organism>
<dbReference type="InterPro" id="IPR055170">
    <property type="entry name" value="GFO_IDH_MocA-like_dom"/>
</dbReference>
<dbReference type="Proteomes" id="UP000199052">
    <property type="component" value="Unassembled WGS sequence"/>
</dbReference>
<sequence>MQARLRWGIVATGNIAGVFARELALLPGHEVVAVGSRNLDRAKAFAQEWDIRRAYGSYTEVAEDPEVDVVYVATPHSDHLGTTRHALESGKAVLCEKALTVNAAEARELVDLARGHGQFLMEAMWMRCNPLHLRLRELLDAGTLGEPRSVHATLGFLADYDPDDRLFAPHLAGGSLLDVGIYPVSFAHHLLGAPDTVRATGTLAPTGVDASAGLLLGYAGGAVATLTGSLAGPLPNTAYVSGTEGWVEIPADFQAADRLVVHHPDKEPEDVTVDLLGVGYTYEAEEVARCLRAGLLESPLVPWADSIAVMEVLDAARAQVGVRYPNDANGPDGPDGPGGGDSV</sequence>
<dbReference type="EMBL" id="JACBZA010000001">
    <property type="protein sequence ID" value="NYH81217.1"/>
    <property type="molecule type" value="Genomic_DNA"/>
</dbReference>
<dbReference type="PANTHER" id="PTHR22604:SF105">
    <property type="entry name" value="TRANS-1,2-DIHYDROBENZENE-1,2-DIOL DEHYDROGENASE"/>
    <property type="match status" value="1"/>
</dbReference>
<dbReference type="PANTHER" id="PTHR22604">
    <property type="entry name" value="OXIDOREDUCTASES"/>
    <property type="match status" value="1"/>
</dbReference>
<evidence type="ECO:0000313" key="6">
    <source>
        <dbReference type="EMBL" id="NYH81217.1"/>
    </source>
</evidence>
<dbReference type="SUPFAM" id="SSF51735">
    <property type="entry name" value="NAD(P)-binding Rossmann-fold domains"/>
    <property type="match status" value="1"/>
</dbReference>
<keyword evidence="2" id="KW-0560">Oxidoreductase</keyword>
<reference evidence="7 8" key="1">
    <citation type="submission" date="2016-10" db="EMBL/GenBank/DDBJ databases">
        <authorList>
            <person name="de Groot N.N."/>
        </authorList>
    </citation>
    <scope>NUCLEOTIDE SEQUENCE [LARGE SCALE GENOMIC DNA]</scope>
    <source>
        <strain evidence="7 8">CPCC 202808</strain>
    </source>
</reference>
<evidence type="ECO:0000256" key="2">
    <source>
        <dbReference type="ARBA" id="ARBA00023002"/>
    </source>
</evidence>
<keyword evidence="9" id="KW-1185">Reference proteome</keyword>
<dbReference type="RefSeq" id="WP_092889337.1">
    <property type="nucleotide sequence ID" value="NZ_FOOI01000022.1"/>
</dbReference>
<dbReference type="Gene3D" id="3.40.50.720">
    <property type="entry name" value="NAD(P)-binding Rossmann-like Domain"/>
    <property type="match status" value="1"/>
</dbReference>
<dbReference type="InterPro" id="IPR000683">
    <property type="entry name" value="Gfo/Idh/MocA-like_OxRdtase_N"/>
</dbReference>
<name>A0A1I3B366_9ACTN</name>
<protein>
    <submittedName>
        <fullName evidence="6 7">Dehydrogenase</fullName>
    </submittedName>
</protein>
<evidence type="ECO:0000313" key="7">
    <source>
        <dbReference type="EMBL" id="SFH56734.1"/>
    </source>
</evidence>
<dbReference type="Proteomes" id="UP000533017">
    <property type="component" value="Unassembled WGS sequence"/>
</dbReference>
<accession>A0A1I3B366</accession>
<dbReference type="InterPro" id="IPR036291">
    <property type="entry name" value="NAD(P)-bd_dom_sf"/>
</dbReference>
<dbReference type="Pfam" id="PF01408">
    <property type="entry name" value="GFO_IDH_MocA"/>
    <property type="match status" value="1"/>
</dbReference>
<dbReference type="InterPro" id="IPR050984">
    <property type="entry name" value="Gfo/Idh/MocA_domain"/>
</dbReference>
<feature type="region of interest" description="Disordered" evidence="3">
    <location>
        <begin position="323"/>
        <end position="343"/>
    </location>
</feature>
<dbReference type="SUPFAM" id="SSF55347">
    <property type="entry name" value="Glyceraldehyde-3-phosphate dehydrogenase-like, C-terminal domain"/>
    <property type="match status" value="1"/>
</dbReference>
<evidence type="ECO:0000259" key="4">
    <source>
        <dbReference type="Pfam" id="PF01408"/>
    </source>
</evidence>
<evidence type="ECO:0000256" key="3">
    <source>
        <dbReference type="SAM" id="MobiDB-lite"/>
    </source>
</evidence>
<feature type="domain" description="GFO/IDH/MocA-like oxidoreductase" evidence="5">
    <location>
        <begin position="133"/>
        <end position="248"/>
    </location>
</feature>
<feature type="domain" description="Gfo/Idh/MocA-like oxidoreductase N-terminal" evidence="4">
    <location>
        <begin position="5"/>
        <end position="121"/>
    </location>
</feature>
<dbReference type="Pfam" id="PF22725">
    <property type="entry name" value="GFO_IDH_MocA_C3"/>
    <property type="match status" value="1"/>
</dbReference>
<dbReference type="AlphaFoldDB" id="A0A1I3B366"/>
<dbReference type="Gene3D" id="3.30.360.10">
    <property type="entry name" value="Dihydrodipicolinate Reductase, domain 2"/>
    <property type="match status" value="1"/>
</dbReference>
<feature type="compositionally biased region" description="Gly residues" evidence="3">
    <location>
        <begin position="333"/>
        <end position="343"/>
    </location>
</feature>
<evidence type="ECO:0000259" key="5">
    <source>
        <dbReference type="Pfam" id="PF22725"/>
    </source>
</evidence>
<dbReference type="GO" id="GO:0000166">
    <property type="term" value="F:nucleotide binding"/>
    <property type="evidence" value="ECO:0007669"/>
    <property type="project" value="InterPro"/>
</dbReference>
<evidence type="ECO:0000256" key="1">
    <source>
        <dbReference type="ARBA" id="ARBA00010928"/>
    </source>
</evidence>
<dbReference type="OrthoDB" id="9815825at2"/>